<name>A0A0E9N538_9BACT</name>
<keyword evidence="2" id="KW-1185">Reference proteome</keyword>
<dbReference type="Gene3D" id="2.60.40.1120">
    <property type="entry name" value="Carboxypeptidase-like, regulatory domain"/>
    <property type="match status" value="1"/>
</dbReference>
<evidence type="ECO:0008006" key="3">
    <source>
        <dbReference type="Google" id="ProtNLM"/>
    </source>
</evidence>
<dbReference type="Proteomes" id="UP000033121">
    <property type="component" value="Unassembled WGS sequence"/>
</dbReference>
<gene>
    <name evidence="1" type="ORF">FPE01S_04_01510</name>
</gene>
<accession>A0A0E9N538</accession>
<proteinExistence type="predicted"/>
<dbReference type="SUPFAM" id="SSF49452">
    <property type="entry name" value="Starch-binding domain-like"/>
    <property type="match status" value="1"/>
</dbReference>
<dbReference type="InterPro" id="IPR013784">
    <property type="entry name" value="Carb-bd-like_fold"/>
</dbReference>
<dbReference type="AlphaFoldDB" id="A0A0E9N538"/>
<evidence type="ECO:0000313" key="2">
    <source>
        <dbReference type="Proteomes" id="UP000033121"/>
    </source>
</evidence>
<reference evidence="1 2" key="1">
    <citation type="submission" date="2015-04" db="EMBL/GenBank/DDBJ databases">
        <title>Whole genome shotgun sequence of Flavihumibacter petaseus NBRC 106054.</title>
        <authorList>
            <person name="Miyazawa S."/>
            <person name="Hosoyama A."/>
            <person name="Hashimoto M."/>
            <person name="Noguchi M."/>
            <person name="Tsuchikane K."/>
            <person name="Ohji S."/>
            <person name="Yamazoe A."/>
            <person name="Ichikawa N."/>
            <person name="Kimura A."/>
            <person name="Fujita N."/>
        </authorList>
    </citation>
    <scope>NUCLEOTIDE SEQUENCE [LARGE SCALE GENOMIC DNA]</scope>
    <source>
        <strain evidence="1 2">NBRC 106054</strain>
    </source>
</reference>
<comment type="caution">
    <text evidence="1">The sequence shown here is derived from an EMBL/GenBank/DDBJ whole genome shotgun (WGS) entry which is preliminary data.</text>
</comment>
<dbReference type="GO" id="GO:0030246">
    <property type="term" value="F:carbohydrate binding"/>
    <property type="evidence" value="ECO:0007669"/>
    <property type="project" value="InterPro"/>
</dbReference>
<evidence type="ECO:0000313" key="1">
    <source>
        <dbReference type="EMBL" id="GAO44908.1"/>
    </source>
</evidence>
<dbReference type="STRING" id="1220578.FPE01S_04_01510"/>
<organism evidence="1 2">
    <name type="scientific">Flavihumibacter petaseus NBRC 106054</name>
    <dbReference type="NCBI Taxonomy" id="1220578"/>
    <lineage>
        <taxon>Bacteria</taxon>
        <taxon>Pseudomonadati</taxon>
        <taxon>Bacteroidota</taxon>
        <taxon>Chitinophagia</taxon>
        <taxon>Chitinophagales</taxon>
        <taxon>Chitinophagaceae</taxon>
        <taxon>Flavihumibacter</taxon>
    </lineage>
</organism>
<dbReference type="EMBL" id="BBWV01000004">
    <property type="protein sequence ID" value="GAO44908.1"/>
    <property type="molecule type" value="Genomic_DNA"/>
</dbReference>
<dbReference type="Pfam" id="PF13620">
    <property type="entry name" value="CarboxypepD_reg"/>
    <property type="match status" value="1"/>
</dbReference>
<protein>
    <recommendedName>
        <fullName evidence="3">TonB-dependent receptor</fullName>
    </recommendedName>
</protein>
<sequence>MIAVMLGLTVAQGAVANPGNDSRNEGVIHGYVVDAVTKKPVKGVVVSAVVGKTSVSKEVSTNADGYFRIKQLPNGEMSIKFDKKGYKFLRKESVKVKDGGVVKMNVDIYVESDEYLPSDLEHPTLRLIEGIL</sequence>